<dbReference type="KEGG" id="osg:BST96_17905"/>
<keyword evidence="3" id="KW-1185">Reference proteome</keyword>
<dbReference type="EMBL" id="CP019343">
    <property type="protein sequence ID" value="ARN75817.1"/>
    <property type="molecule type" value="Genomic_DNA"/>
</dbReference>
<dbReference type="Proteomes" id="UP000193450">
    <property type="component" value="Chromosome"/>
</dbReference>
<evidence type="ECO:0000256" key="1">
    <source>
        <dbReference type="SAM" id="Phobius"/>
    </source>
</evidence>
<accession>A0A1X9NLV5</accession>
<sequence length="119" mass="13198">MPVTTARWVLWIGLLVILPFPFFADNWVLLPIINLLKALLVFDIPLSSAAVLLMQSCLGSWLCWLLALAYGHWSGSWPAKIRGSIVGLLLLSAIIILSSVDVYIPLTSGSERLTFLELY</sequence>
<gene>
    <name evidence="2" type="ORF">BST96_17905</name>
</gene>
<name>A0A1X9NLV5_9GAMM</name>
<organism evidence="2 3">
    <name type="scientific">Oceanicoccus sagamiensis</name>
    <dbReference type="NCBI Taxonomy" id="716816"/>
    <lineage>
        <taxon>Bacteria</taxon>
        <taxon>Pseudomonadati</taxon>
        <taxon>Pseudomonadota</taxon>
        <taxon>Gammaproteobacteria</taxon>
        <taxon>Cellvibrionales</taxon>
        <taxon>Spongiibacteraceae</taxon>
        <taxon>Oceanicoccus</taxon>
    </lineage>
</organism>
<feature type="transmembrane region" description="Helical" evidence="1">
    <location>
        <begin position="48"/>
        <end position="73"/>
    </location>
</feature>
<keyword evidence="1" id="KW-0472">Membrane</keyword>
<keyword evidence="1" id="KW-1133">Transmembrane helix</keyword>
<proteinExistence type="predicted"/>
<dbReference type="AlphaFoldDB" id="A0A1X9NLV5"/>
<protein>
    <submittedName>
        <fullName evidence="2">Uncharacterized protein</fullName>
    </submittedName>
</protein>
<dbReference type="RefSeq" id="WP_085760008.1">
    <property type="nucleotide sequence ID" value="NZ_CP019343.1"/>
</dbReference>
<keyword evidence="1" id="KW-0812">Transmembrane</keyword>
<reference evidence="2 3" key="1">
    <citation type="submission" date="2016-11" db="EMBL/GenBank/DDBJ databases">
        <title>Trade-off between light-utilization and light-protection in marine flavobacteria.</title>
        <authorList>
            <person name="Kumagai Y."/>
        </authorList>
    </citation>
    <scope>NUCLEOTIDE SEQUENCE [LARGE SCALE GENOMIC DNA]</scope>
    <source>
        <strain evidence="2 3">NBRC 107125</strain>
    </source>
</reference>
<evidence type="ECO:0000313" key="3">
    <source>
        <dbReference type="Proteomes" id="UP000193450"/>
    </source>
</evidence>
<feature type="transmembrane region" description="Helical" evidence="1">
    <location>
        <begin position="85"/>
        <end position="106"/>
    </location>
</feature>
<evidence type="ECO:0000313" key="2">
    <source>
        <dbReference type="EMBL" id="ARN75817.1"/>
    </source>
</evidence>